<name>A0A1Q9H7D7_9GAMM</name>
<dbReference type="RefSeq" id="WP_075761643.1">
    <property type="nucleotide sequence ID" value="NZ_MJIL01000025.1"/>
</dbReference>
<gene>
    <name evidence="1" type="ORF">BIT28_14445</name>
</gene>
<evidence type="ECO:0000313" key="2">
    <source>
        <dbReference type="Proteomes" id="UP000186905"/>
    </source>
</evidence>
<sequence length="260" mass="30338">MEILKAHTFHNDSVIETHQFRACFNQEVNQNELFKLPNGGSFNYTWEVSADSIEYAMQLLADYCYSHQLEVKAILPITGAQANATSSHDEMVQEFSNFVGSDLSGYASAWGYGYGWGISTLDGFVAILQRKVSNEPPYENFPAEQAMLKRLEKEKEWFELRELCEQKFLRYKEQFEECRTHLDKLISKIQQDEQNNEQLSKAYIGWYNSAEKAYQLARCKYSDAWELTRMLDEVGFYRLESFKQLDEKYNPEKVLSAQPI</sequence>
<organism evidence="1 2">
    <name type="scientific">Photobacterium proteolyticum</name>
    <dbReference type="NCBI Taxonomy" id="1903952"/>
    <lineage>
        <taxon>Bacteria</taxon>
        <taxon>Pseudomonadati</taxon>
        <taxon>Pseudomonadota</taxon>
        <taxon>Gammaproteobacteria</taxon>
        <taxon>Vibrionales</taxon>
        <taxon>Vibrionaceae</taxon>
        <taxon>Photobacterium</taxon>
    </lineage>
</organism>
<protein>
    <submittedName>
        <fullName evidence="1">Uncharacterized protein</fullName>
    </submittedName>
</protein>
<comment type="caution">
    <text evidence="1">The sequence shown here is derived from an EMBL/GenBank/DDBJ whole genome shotgun (WGS) entry which is preliminary data.</text>
</comment>
<dbReference type="EMBL" id="MJIL01000025">
    <property type="protein sequence ID" value="OLQ83778.1"/>
    <property type="molecule type" value="Genomic_DNA"/>
</dbReference>
<keyword evidence="2" id="KW-1185">Reference proteome</keyword>
<dbReference type="AlphaFoldDB" id="A0A1Q9H7D7"/>
<evidence type="ECO:0000313" key="1">
    <source>
        <dbReference type="EMBL" id="OLQ83778.1"/>
    </source>
</evidence>
<proteinExistence type="predicted"/>
<dbReference type="OrthoDB" id="9819030at2"/>
<reference evidence="1 2" key="1">
    <citation type="submission" date="2016-09" db="EMBL/GenBank/DDBJ databases">
        <title>Photobacterium proteolyticum sp. nov. a protease producing bacterium isolated from ocean sediments of Laizhou Bay.</title>
        <authorList>
            <person name="Li Y."/>
        </authorList>
    </citation>
    <scope>NUCLEOTIDE SEQUENCE [LARGE SCALE GENOMIC DNA]</scope>
    <source>
        <strain evidence="1 2">13-12</strain>
    </source>
</reference>
<dbReference type="Proteomes" id="UP000186905">
    <property type="component" value="Unassembled WGS sequence"/>
</dbReference>
<accession>A0A1Q9H7D7</accession>